<evidence type="ECO:0000256" key="4">
    <source>
        <dbReference type="ARBA" id="ARBA00022989"/>
    </source>
</evidence>
<dbReference type="GO" id="GO:0016020">
    <property type="term" value="C:membrane"/>
    <property type="evidence" value="ECO:0007669"/>
    <property type="project" value="UniProtKB-SubCell"/>
</dbReference>
<feature type="transmembrane region" description="Helical" evidence="6">
    <location>
        <begin position="20"/>
        <end position="42"/>
    </location>
</feature>
<organism evidence="7 8">
    <name type="scientific">Jatropha curcas</name>
    <name type="common">Barbados nut</name>
    <dbReference type="NCBI Taxonomy" id="180498"/>
    <lineage>
        <taxon>Eukaryota</taxon>
        <taxon>Viridiplantae</taxon>
        <taxon>Streptophyta</taxon>
        <taxon>Embryophyta</taxon>
        <taxon>Tracheophyta</taxon>
        <taxon>Spermatophyta</taxon>
        <taxon>Magnoliopsida</taxon>
        <taxon>eudicotyledons</taxon>
        <taxon>Gunneridae</taxon>
        <taxon>Pentapetalae</taxon>
        <taxon>rosids</taxon>
        <taxon>fabids</taxon>
        <taxon>Malpighiales</taxon>
        <taxon>Euphorbiaceae</taxon>
        <taxon>Crotonoideae</taxon>
        <taxon>Jatropheae</taxon>
        <taxon>Jatropha</taxon>
    </lineage>
</organism>
<evidence type="ECO:0000256" key="1">
    <source>
        <dbReference type="ARBA" id="ARBA00004141"/>
    </source>
</evidence>
<evidence type="ECO:0000256" key="3">
    <source>
        <dbReference type="ARBA" id="ARBA00022692"/>
    </source>
</evidence>
<feature type="transmembrane region" description="Helical" evidence="6">
    <location>
        <begin position="284"/>
        <end position="306"/>
    </location>
</feature>
<name>A0A067L6T5_JATCU</name>
<evidence type="ECO:0000256" key="5">
    <source>
        <dbReference type="ARBA" id="ARBA00023136"/>
    </source>
</evidence>
<dbReference type="OrthoDB" id="8904098at2759"/>
<dbReference type="PANTHER" id="PTHR11654">
    <property type="entry name" value="OLIGOPEPTIDE TRANSPORTER-RELATED"/>
    <property type="match status" value="1"/>
</dbReference>
<dbReference type="Pfam" id="PF00854">
    <property type="entry name" value="PTR2"/>
    <property type="match status" value="2"/>
</dbReference>
<evidence type="ECO:0000256" key="2">
    <source>
        <dbReference type="ARBA" id="ARBA00005982"/>
    </source>
</evidence>
<dbReference type="InterPro" id="IPR036259">
    <property type="entry name" value="MFS_trans_sf"/>
</dbReference>
<sequence>MDNPETAQILSSAAKHRGNWITFPFIIGTMTCLTLAGAGWFNVKSIDAAQGIVLLALTATLDSLRPKSCEVEEPSLCQTPSKLQYTVLYGAFALGSLGLGGTRFTIATMGANQFDKKEDQDSFFSWFFNRAALKAEGEKKPDGTIAKPWKLWSIQQVENLKTLVRVIPIWTTTIFVATPISMQSSLTILQALTMDRRPGYHFKIPAGSMVVIGLISTTIFLTINDRFLFRIWQKLTQKPPTLFQRVAIGHVINVLSLAMSALVESRRLKQAHAQQSHGGKDNSTTVPMLAIWLFAQLILVGIGEAFHFPGQVAVYYQEFPDSLRSAATAMISLIIGISFYLSTTLIDLIKRFTNWLPDNIDHGRLDNVYWVLVAMGMLNFCYYLSCVKFYKYQNVRKAIDETFLGSV</sequence>
<protein>
    <submittedName>
        <fullName evidence="7">Uncharacterized protein</fullName>
    </submittedName>
</protein>
<feature type="transmembrane region" description="Helical" evidence="6">
    <location>
        <begin position="243"/>
        <end position="263"/>
    </location>
</feature>
<keyword evidence="3 6" id="KW-0812">Transmembrane</keyword>
<keyword evidence="4 6" id="KW-1133">Transmembrane helix</keyword>
<gene>
    <name evidence="7" type="ORF">JCGZ_05599</name>
</gene>
<evidence type="ECO:0000313" key="8">
    <source>
        <dbReference type="Proteomes" id="UP000027138"/>
    </source>
</evidence>
<dbReference type="Proteomes" id="UP000027138">
    <property type="component" value="Unassembled WGS sequence"/>
</dbReference>
<accession>A0A067L6T5</accession>
<feature type="transmembrane region" description="Helical" evidence="6">
    <location>
        <begin position="85"/>
        <end position="106"/>
    </location>
</feature>
<dbReference type="GO" id="GO:0022857">
    <property type="term" value="F:transmembrane transporter activity"/>
    <property type="evidence" value="ECO:0007669"/>
    <property type="project" value="InterPro"/>
</dbReference>
<dbReference type="InterPro" id="IPR000109">
    <property type="entry name" value="POT_fam"/>
</dbReference>
<evidence type="ECO:0000313" key="7">
    <source>
        <dbReference type="EMBL" id="KDP44132.1"/>
    </source>
</evidence>
<evidence type="ECO:0000256" key="6">
    <source>
        <dbReference type="SAM" id="Phobius"/>
    </source>
</evidence>
<feature type="transmembrane region" description="Helical" evidence="6">
    <location>
        <begin position="326"/>
        <end position="346"/>
    </location>
</feature>
<comment type="subcellular location">
    <subcellularLocation>
        <location evidence="1">Membrane</location>
        <topology evidence="1">Multi-pass membrane protein</topology>
    </subcellularLocation>
</comment>
<dbReference type="AlphaFoldDB" id="A0A067L6T5"/>
<dbReference type="EMBL" id="KK914256">
    <property type="protein sequence ID" value="KDP44132.1"/>
    <property type="molecule type" value="Genomic_DNA"/>
</dbReference>
<comment type="similarity">
    <text evidence="2">Belongs to the major facilitator superfamily. Proton-dependent oligopeptide transporter (POT/PTR) (TC 2.A.17) family.</text>
</comment>
<dbReference type="SUPFAM" id="SSF103473">
    <property type="entry name" value="MFS general substrate transporter"/>
    <property type="match status" value="1"/>
</dbReference>
<keyword evidence="8" id="KW-1185">Reference proteome</keyword>
<keyword evidence="5 6" id="KW-0472">Membrane</keyword>
<feature type="transmembrane region" description="Helical" evidence="6">
    <location>
        <begin position="204"/>
        <end position="223"/>
    </location>
</feature>
<reference evidence="7 8" key="1">
    <citation type="journal article" date="2014" name="PLoS ONE">
        <title>Global Analysis of Gene Expression Profiles in Physic Nut (Jatropha curcas L.) Seedlings Exposed to Salt Stress.</title>
        <authorList>
            <person name="Zhang L."/>
            <person name="Zhang C."/>
            <person name="Wu P."/>
            <person name="Chen Y."/>
            <person name="Li M."/>
            <person name="Jiang H."/>
            <person name="Wu G."/>
        </authorList>
    </citation>
    <scope>NUCLEOTIDE SEQUENCE [LARGE SCALE GENOMIC DNA]</scope>
    <source>
        <strain evidence="8">cv. GZQX0401</strain>
        <tissue evidence="7">Young leaves</tissue>
    </source>
</reference>
<feature type="transmembrane region" description="Helical" evidence="6">
    <location>
        <begin position="367"/>
        <end position="385"/>
    </location>
</feature>
<proteinExistence type="inferred from homology"/>
<dbReference type="Gene3D" id="1.20.1250.20">
    <property type="entry name" value="MFS general substrate transporter like domains"/>
    <property type="match status" value="2"/>
</dbReference>